<dbReference type="OrthoDB" id="2588235at2"/>
<dbReference type="Proteomes" id="UP000219412">
    <property type="component" value="Unassembled WGS sequence"/>
</dbReference>
<dbReference type="EMBL" id="OBQF01000001">
    <property type="protein sequence ID" value="SOC37642.1"/>
    <property type="molecule type" value="Genomic_DNA"/>
</dbReference>
<keyword evidence="2" id="KW-1185">Reference proteome</keyword>
<evidence type="ECO:0000313" key="1">
    <source>
        <dbReference type="EMBL" id="SOC37642.1"/>
    </source>
</evidence>
<gene>
    <name evidence="1" type="ORF">SAMN05878391_0036</name>
</gene>
<dbReference type="RefSeq" id="WP_097038006.1">
    <property type="nucleotide sequence ID" value="NZ_OBQF01000001.1"/>
</dbReference>
<evidence type="ECO:0000313" key="2">
    <source>
        <dbReference type="Proteomes" id="UP000219412"/>
    </source>
</evidence>
<sequence length="273" mass="30750">MHTSRVLKSDDFGFAVNNQKGNIEDIFPGFSPADRLGIVVNSDTGAIGASILLTATITKFYDFYRHLLGNEDDKLRIYPEFYIFHVGKQNMEHGALDIWPPSNEVVLQDEPEQILSAINERGITRLIVEDQELMPPILMRESFNSAKVRIKTALAFSPEGRTDDADIEVTNNASIEEYVLMTIKEAKQYSGKEYEKVLSAWQSLRDGSNFKQTFRSIDVMDAICMLTRNTALTITTSKNIDTVVGSGPEDFVFSPHIHVDKALERRRQPVTEG</sequence>
<organism evidence="1 2">
    <name type="scientific">Salinicoccus kekensis</name>
    <dbReference type="NCBI Taxonomy" id="714307"/>
    <lineage>
        <taxon>Bacteria</taxon>
        <taxon>Bacillati</taxon>
        <taxon>Bacillota</taxon>
        <taxon>Bacilli</taxon>
        <taxon>Bacillales</taxon>
        <taxon>Staphylococcaceae</taxon>
        <taxon>Salinicoccus</taxon>
    </lineage>
</organism>
<reference evidence="2" key="1">
    <citation type="submission" date="2017-08" db="EMBL/GenBank/DDBJ databases">
        <authorList>
            <person name="Varghese N."/>
            <person name="Submissions S."/>
        </authorList>
    </citation>
    <scope>NUCLEOTIDE SEQUENCE [LARGE SCALE GENOMIC DNA]</scope>
    <source>
        <strain evidence="2">DSM 23173</strain>
    </source>
</reference>
<accession>A0A285U729</accession>
<proteinExistence type="predicted"/>
<name>A0A285U729_9STAP</name>
<dbReference type="AlphaFoldDB" id="A0A285U729"/>
<protein>
    <submittedName>
        <fullName evidence="1">Uncharacterized protein</fullName>
    </submittedName>
</protein>